<dbReference type="Proteomes" id="UP001162501">
    <property type="component" value="Chromosome 8"/>
</dbReference>
<name>A0AC60A9A9_RANTA</name>
<protein>
    <submittedName>
        <fullName evidence="1">Uncharacterized protein</fullName>
    </submittedName>
</protein>
<dbReference type="EMBL" id="OX596092">
    <property type="protein sequence ID" value="CAN0560002.1"/>
    <property type="molecule type" value="Genomic_DNA"/>
</dbReference>
<feature type="non-terminal residue" evidence="1">
    <location>
        <position position="112"/>
    </location>
</feature>
<organism evidence="1 2">
    <name type="scientific">Rangifer tarandus platyrhynchus</name>
    <name type="common">Svalbard reindeer</name>
    <dbReference type="NCBI Taxonomy" id="3082113"/>
    <lineage>
        <taxon>Eukaryota</taxon>
        <taxon>Metazoa</taxon>
        <taxon>Chordata</taxon>
        <taxon>Craniata</taxon>
        <taxon>Vertebrata</taxon>
        <taxon>Euteleostomi</taxon>
        <taxon>Mammalia</taxon>
        <taxon>Eutheria</taxon>
        <taxon>Laurasiatheria</taxon>
        <taxon>Artiodactyla</taxon>
        <taxon>Ruminantia</taxon>
        <taxon>Pecora</taxon>
        <taxon>Cervidae</taxon>
        <taxon>Odocoileinae</taxon>
        <taxon>Rangifer</taxon>
    </lineage>
</organism>
<gene>
    <name evidence="1" type="ORF">MRATA1EN22A_LOCUS26947</name>
</gene>
<evidence type="ECO:0000313" key="1">
    <source>
        <dbReference type="EMBL" id="CAN0560002.1"/>
    </source>
</evidence>
<accession>A0AC60A9A9</accession>
<evidence type="ECO:0000313" key="2">
    <source>
        <dbReference type="Proteomes" id="UP001162501"/>
    </source>
</evidence>
<reference evidence="1" key="1">
    <citation type="submission" date="2023-05" db="EMBL/GenBank/DDBJ databases">
        <authorList>
            <consortium name="ELIXIR-Norway"/>
        </authorList>
    </citation>
    <scope>NUCLEOTIDE SEQUENCE</scope>
</reference>
<feature type="non-terminal residue" evidence="1">
    <location>
        <position position="1"/>
    </location>
</feature>
<reference evidence="1" key="2">
    <citation type="submission" date="2025-03" db="EMBL/GenBank/DDBJ databases">
        <authorList>
            <consortium name="ELIXIR-Norway"/>
            <consortium name="Elixir Norway"/>
        </authorList>
    </citation>
    <scope>NUCLEOTIDE SEQUENCE</scope>
</reference>
<proteinExistence type="predicted"/>
<sequence>NSCDGPRSNPEQTPFLCVNSFLRVNSTKIWTLVEAEDLPRKFRQIWSRLWDYSIPLSSEATGDRGQNPNWRIIIGSLLSRAHTIGGCGEDCHTFWLYWAVIHLQNQRTPNVK</sequence>